<dbReference type="FunFam" id="3.40.50.980:FF:000001">
    <property type="entry name" value="Non-ribosomal peptide synthetase"/>
    <property type="match status" value="1"/>
</dbReference>
<keyword evidence="6" id="KW-1185">Reference proteome</keyword>
<dbReference type="SUPFAM" id="SSF52777">
    <property type="entry name" value="CoA-dependent acyltransferases"/>
    <property type="match status" value="4"/>
</dbReference>
<dbReference type="Gene3D" id="3.30.559.30">
    <property type="entry name" value="Nonribosomal peptide synthetase, condensation domain"/>
    <property type="match status" value="2"/>
</dbReference>
<sequence>MHNNIIGLLKHLAQQGVRLALNDQHQLVSQSSKDAVTPALGQQIRDNREAIIGCLRAQRAFEAPIAPQHRNAGPLSSSQSGLWFIEQYERGSHLYNMPVFFRLTGELDIEALEFAFDALVARHASLRTRFQRSAEGRGEQEILPHRGFHLVREDLSCLEPQAREARVAQRVHEEILRPFDITGGRLTRVNLLELGEREYILMINQHHIISDGWSVKNMFADVQTAYLAYQNRQPLSWDEPRLNYIDYAIWFNSSLFRDYHEQFKPFWIERLSGIPEVHSLPLDKPRPAQTASDGEVVFSTIDNVLWERFKGLCQQHNTSPFIGLHALFALLLARHSSERDIVIGTPLAYRERAEIEPLVGFFVNTLVLRTQLPEQQRFVDYLRQCRADDLQAFDHQLYRFEALSEALGMDRHTAINPIFQIMLVYQARVDFNDLIPGCDAVEETSPVLPAKTDISVKVTELMDSVRVDWLCATALFERSSVEGYSNRLLHLLQAVLDEPEQDIWQLPMHDPSLLAHTAEKLAKLPAVYPLGVTALSLFDEIALGYANRPALRQGGGWISYAELDARANRLANWLLAQGCTTGDLIGVLARRENAFVVALLACWKVGAAYVPLDPDYPQQRLAHIMRDADLQLIIGQGPAPFALEADQRWVALDCSEIQAQLDALSPSAPVMRHDPQRLAQVIYTSGSTGTPKGVMVEHGALVNLLRDHGRRLRVEPGDRMLDCMSLSFDAGNMCALVPLVHGASLLWADPGEGLLDEIERTETTHMIFATALLATLPERRLPAMKAVGFGGEACPPAIPQRWAAQFRLIDMYGPTEATVTALTKTLTPGVRPTIGEPIDGMQAVVLDGHGALCPVGVPGELCLAGLGLARGYLNQPERTAEVFREHCIAGVTVRLYHTGDRARLLANGDYQYLGRLDAQIKLRGYRIEPGEIEAQLHASSPSLREIKVIVASQGARQALVAYATASADEPAPDPEEVLQAVSSRLPEYMVPHRLILLDRMPLTANGKLDHGRLPAVELAPADALVEAVSELEREVLAIWQKVLDQPLGVESDFFRLGGDSILSIQLATRLRDAGYACSVKEVFEAKTVRRLCRLLETPREAEPIRAEQGLLTGDFPLQPIQQWFYEQPFADPQHWNQGVVLRLPREVNTLQLMDYLRQLLAQHDALRLTVNPSGQCYQPHLPLSEPAQLDAAVLGPLGLQQALTELQSHMDPGSSRTLAWAVIEDLPSGGRGLFIAFHHLVIDAVSWRILIEDLQRLTRGEALPAKSSSYRQWGEGLDAYVQRAEAQLPYWQEQIGTMDTVFPQDWRSLERVQNQLLQLDEATTQRLTHGLTQQFQCEVREILLAALTRSLAELGLGEQHWIMLEGHGREPIDTALDVSRTVGWFTSMFPLKVCNQVDWPALVRHAAEQLRQVPDKGVGYLPLRSKPANRAALPLPGVALNYLGVYAGGAGDWQPLPLAPGNPSGEGNLSAELISLHGGVFDGLLTLRQIGSLRADLGARLLAFLQANLEDLAALGEDLQ</sequence>
<dbReference type="InterPro" id="IPR010071">
    <property type="entry name" value="AA_adenyl_dom"/>
</dbReference>
<dbReference type="GO" id="GO:0003824">
    <property type="term" value="F:catalytic activity"/>
    <property type="evidence" value="ECO:0007669"/>
    <property type="project" value="InterPro"/>
</dbReference>
<dbReference type="CDD" id="cd19531">
    <property type="entry name" value="LCL_NRPS-like"/>
    <property type="match status" value="1"/>
</dbReference>
<dbReference type="SUPFAM" id="SSF47336">
    <property type="entry name" value="ACP-like"/>
    <property type="match status" value="1"/>
</dbReference>
<dbReference type="InterPro" id="IPR006162">
    <property type="entry name" value="Ppantetheine_attach_site"/>
</dbReference>
<organism evidence="5 6">
    <name type="scientific">Stutzerimonas zhaodongensis</name>
    <dbReference type="NCBI Taxonomy" id="1176257"/>
    <lineage>
        <taxon>Bacteria</taxon>
        <taxon>Pseudomonadati</taxon>
        <taxon>Pseudomonadota</taxon>
        <taxon>Gammaproteobacteria</taxon>
        <taxon>Pseudomonadales</taxon>
        <taxon>Pseudomonadaceae</taxon>
        <taxon>Stutzerimonas</taxon>
    </lineage>
</organism>
<dbReference type="Pfam" id="PF00550">
    <property type="entry name" value="PP-binding"/>
    <property type="match status" value="1"/>
</dbReference>
<evidence type="ECO:0000256" key="1">
    <source>
        <dbReference type="ARBA" id="ARBA00001957"/>
    </source>
</evidence>
<keyword evidence="2" id="KW-0596">Phosphopantetheine</keyword>
<dbReference type="SMART" id="SM00823">
    <property type="entry name" value="PKS_PP"/>
    <property type="match status" value="1"/>
</dbReference>
<dbReference type="Gene3D" id="1.10.10.1830">
    <property type="entry name" value="Non-ribosomal peptide synthase, adenylation domain"/>
    <property type="match status" value="1"/>
</dbReference>
<reference evidence="5 6" key="1">
    <citation type="submission" date="2018-10" db="EMBL/GenBank/DDBJ databases">
        <title>Pseudomonas zhaodongensis NEAU-ST5-21(T) genome.</title>
        <authorList>
            <person name="Peng J."/>
            <person name="Liu Z.-P."/>
        </authorList>
    </citation>
    <scope>NUCLEOTIDE SEQUENCE [LARGE SCALE GENOMIC DNA]</scope>
    <source>
        <strain evidence="5 6">NEAU-ST5-21</strain>
    </source>
</reference>
<dbReference type="Pfam" id="PF18563">
    <property type="entry name" value="TubC_N"/>
    <property type="match status" value="1"/>
</dbReference>
<dbReference type="CDD" id="cd05930">
    <property type="entry name" value="A_NRPS"/>
    <property type="match status" value="1"/>
</dbReference>
<evidence type="ECO:0000313" key="5">
    <source>
        <dbReference type="EMBL" id="RMH89278.1"/>
    </source>
</evidence>
<dbReference type="InterPro" id="IPR001242">
    <property type="entry name" value="Condensation_dom"/>
</dbReference>
<dbReference type="GO" id="GO:0031177">
    <property type="term" value="F:phosphopantetheine binding"/>
    <property type="evidence" value="ECO:0007669"/>
    <property type="project" value="InterPro"/>
</dbReference>
<evidence type="ECO:0000256" key="3">
    <source>
        <dbReference type="ARBA" id="ARBA00022553"/>
    </source>
</evidence>
<dbReference type="GO" id="GO:0005737">
    <property type="term" value="C:cytoplasm"/>
    <property type="evidence" value="ECO:0007669"/>
    <property type="project" value="TreeGrafter"/>
</dbReference>
<dbReference type="Gene3D" id="3.30.300.30">
    <property type="match status" value="1"/>
</dbReference>
<evidence type="ECO:0000313" key="6">
    <source>
        <dbReference type="Proteomes" id="UP000269774"/>
    </source>
</evidence>
<protein>
    <submittedName>
        <fullName evidence="5">Amino acid adenylation domain-containing protein</fullName>
    </submittedName>
</protein>
<keyword evidence="3" id="KW-0597">Phosphoprotein</keyword>
<dbReference type="RefSeq" id="WP_122166671.1">
    <property type="nucleotide sequence ID" value="NZ_JAMOIB010000004.1"/>
</dbReference>
<dbReference type="Gene3D" id="3.30.559.10">
    <property type="entry name" value="Chloramphenicol acetyltransferase-like domain"/>
    <property type="match status" value="2"/>
</dbReference>
<dbReference type="OrthoDB" id="9757559at2"/>
<name>A0A3M2HJU8_9GAMM</name>
<comment type="caution">
    <text evidence="5">The sequence shown here is derived from an EMBL/GenBank/DDBJ whole genome shotgun (WGS) entry which is preliminary data.</text>
</comment>
<dbReference type="NCBIfam" id="TIGR01733">
    <property type="entry name" value="AA-adenyl-dom"/>
    <property type="match status" value="1"/>
</dbReference>
<dbReference type="InterPro" id="IPR023213">
    <property type="entry name" value="CAT-like_dom_sf"/>
</dbReference>
<accession>A0A3M2HJU8</accession>
<dbReference type="PROSITE" id="PS00012">
    <property type="entry name" value="PHOSPHOPANTETHEINE"/>
    <property type="match status" value="1"/>
</dbReference>
<dbReference type="InterPro" id="IPR041464">
    <property type="entry name" value="TubC_N"/>
</dbReference>
<feature type="domain" description="Carrier" evidence="4">
    <location>
        <begin position="1026"/>
        <end position="1099"/>
    </location>
</feature>
<dbReference type="PANTHER" id="PTHR45527:SF1">
    <property type="entry name" value="FATTY ACID SYNTHASE"/>
    <property type="match status" value="1"/>
</dbReference>
<dbReference type="Gene3D" id="1.10.1200.10">
    <property type="entry name" value="ACP-like"/>
    <property type="match status" value="1"/>
</dbReference>
<dbReference type="Proteomes" id="UP000269774">
    <property type="component" value="Unassembled WGS sequence"/>
</dbReference>
<dbReference type="Pfam" id="PF13193">
    <property type="entry name" value="AMP-binding_C"/>
    <property type="match status" value="1"/>
</dbReference>
<dbReference type="InterPro" id="IPR045851">
    <property type="entry name" value="AMP-bd_C_sf"/>
</dbReference>
<proteinExistence type="predicted"/>
<evidence type="ECO:0000256" key="2">
    <source>
        <dbReference type="ARBA" id="ARBA00022450"/>
    </source>
</evidence>
<evidence type="ECO:0000259" key="4">
    <source>
        <dbReference type="PROSITE" id="PS50075"/>
    </source>
</evidence>
<dbReference type="InterPro" id="IPR009081">
    <property type="entry name" value="PP-bd_ACP"/>
</dbReference>
<dbReference type="PANTHER" id="PTHR45527">
    <property type="entry name" value="NONRIBOSOMAL PEPTIDE SYNTHETASE"/>
    <property type="match status" value="1"/>
</dbReference>
<comment type="cofactor">
    <cofactor evidence="1">
        <name>pantetheine 4'-phosphate</name>
        <dbReference type="ChEBI" id="CHEBI:47942"/>
    </cofactor>
</comment>
<dbReference type="InterPro" id="IPR020845">
    <property type="entry name" value="AMP-binding_CS"/>
</dbReference>
<dbReference type="Pfam" id="PF00501">
    <property type="entry name" value="AMP-binding"/>
    <property type="match status" value="1"/>
</dbReference>
<dbReference type="PROSITE" id="PS00455">
    <property type="entry name" value="AMP_BINDING"/>
    <property type="match status" value="1"/>
</dbReference>
<dbReference type="GO" id="GO:0044550">
    <property type="term" value="P:secondary metabolite biosynthetic process"/>
    <property type="evidence" value="ECO:0007669"/>
    <property type="project" value="TreeGrafter"/>
</dbReference>
<dbReference type="InterPro" id="IPR042099">
    <property type="entry name" value="ANL_N_sf"/>
</dbReference>
<gene>
    <name evidence="5" type="ORF">EA797_15200</name>
</gene>
<dbReference type="PROSITE" id="PS50075">
    <property type="entry name" value="CARRIER"/>
    <property type="match status" value="1"/>
</dbReference>
<dbReference type="EMBL" id="RFFM01000003">
    <property type="protein sequence ID" value="RMH89278.1"/>
    <property type="molecule type" value="Genomic_DNA"/>
</dbReference>
<dbReference type="InterPro" id="IPR020806">
    <property type="entry name" value="PKS_PP-bd"/>
</dbReference>
<dbReference type="InterPro" id="IPR044894">
    <property type="entry name" value="TubC_N_sf"/>
</dbReference>
<dbReference type="InterPro" id="IPR025110">
    <property type="entry name" value="AMP-bd_C"/>
</dbReference>
<dbReference type="Pfam" id="PF00668">
    <property type="entry name" value="Condensation"/>
    <property type="match status" value="2"/>
</dbReference>
<dbReference type="SUPFAM" id="SSF56801">
    <property type="entry name" value="Acetyl-CoA synthetase-like"/>
    <property type="match status" value="1"/>
</dbReference>
<dbReference type="InterPro" id="IPR000873">
    <property type="entry name" value="AMP-dep_synth/lig_dom"/>
</dbReference>
<dbReference type="InterPro" id="IPR036736">
    <property type="entry name" value="ACP-like_sf"/>
</dbReference>
<dbReference type="Gene3D" id="3.40.50.12780">
    <property type="entry name" value="N-terminal domain of ligase-like"/>
    <property type="match status" value="1"/>
</dbReference>
<dbReference type="GO" id="GO:0043041">
    <property type="term" value="P:amino acid activation for nonribosomal peptide biosynthetic process"/>
    <property type="evidence" value="ECO:0007669"/>
    <property type="project" value="TreeGrafter"/>
</dbReference>